<gene>
    <name evidence="5" type="ORF">JYZ213_LOCUS31368</name>
</gene>
<feature type="coiled-coil region" evidence="1">
    <location>
        <begin position="168"/>
        <end position="362"/>
    </location>
</feature>
<evidence type="ECO:0000256" key="4">
    <source>
        <dbReference type="SAM" id="SignalP"/>
    </source>
</evidence>
<dbReference type="AlphaFoldDB" id="A0A815C7J9"/>
<protein>
    <submittedName>
        <fullName evidence="5">Uncharacterized protein</fullName>
    </submittedName>
</protein>
<feature type="coiled-coil region" evidence="1">
    <location>
        <begin position="491"/>
        <end position="557"/>
    </location>
</feature>
<keyword evidence="1" id="KW-0175">Coiled coil</keyword>
<name>A0A815C7J9_9BILA</name>
<evidence type="ECO:0000313" key="6">
    <source>
        <dbReference type="Proteomes" id="UP000663845"/>
    </source>
</evidence>
<proteinExistence type="predicted"/>
<evidence type="ECO:0000256" key="3">
    <source>
        <dbReference type="SAM" id="Phobius"/>
    </source>
</evidence>
<keyword evidence="3" id="KW-0812">Transmembrane</keyword>
<accession>A0A815C7J9</accession>
<keyword evidence="3" id="KW-0472">Membrane</keyword>
<evidence type="ECO:0000256" key="2">
    <source>
        <dbReference type="SAM" id="MobiDB-lite"/>
    </source>
</evidence>
<keyword evidence="4" id="KW-0732">Signal</keyword>
<feature type="chain" id="PRO_5032380929" evidence="4">
    <location>
        <begin position="26"/>
        <end position="674"/>
    </location>
</feature>
<evidence type="ECO:0000313" key="5">
    <source>
        <dbReference type="EMBL" id="CAF1283488.1"/>
    </source>
</evidence>
<feature type="transmembrane region" description="Helical" evidence="3">
    <location>
        <begin position="130"/>
        <end position="152"/>
    </location>
</feature>
<keyword evidence="3" id="KW-1133">Transmembrane helix</keyword>
<organism evidence="5 6">
    <name type="scientific">Adineta steineri</name>
    <dbReference type="NCBI Taxonomy" id="433720"/>
    <lineage>
        <taxon>Eukaryota</taxon>
        <taxon>Metazoa</taxon>
        <taxon>Spiralia</taxon>
        <taxon>Gnathifera</taxon>
        <taxon>Rotifera</taxon>
        <taxon>Eurotatoria</taxon>
        <taxon>Bdelloidea</taxon>
        <taxon>Adinetida</taxon>
        <taxon>Adinetidae</taxon>
        <taxon>Adineta</taxon>
    </lineage>
</organism>
<evidence type="ECO:0000256" key="1">
    <source>
        <dbReference type="SAM" id="Coils"/>
    </source>
</evidence>
<feature type="coiled-coil region" evidence="1">
    <location>
        <begin position="407"/>
        <end position="455"/>
    </location>
</feature>
<feature type="signal peptide" evidence="4">
    <location>
        <begin position="1"/>
        <end position="25"/>
    </location>
</feature>
<dbReference type="EMBL" id="CAJNOG010000527">
    <property type="protein sequence ID" value="CAF1283488.1"/>
    <property type="molecule type" value="Genomic_DNA"/>
</dbReference>
<reference evidence="5" key="1">
    <citation type="submission" date="2021-02" db="EMBL/GenBank/DDBJ databases">
        <authorList>
            <person name="Nowell W R."/>
        </authorList>
    </citation>
    <scope>NUCLEOTIDE SEQUENCE</scope>
</reference>
<comment type="caution">
    <text evidence="5">The sequence shown here is derived from an EMBL/GenBank/DDBJ whole genome shotgun (WGS) entry which is preliminary data.</text>
</comment>
<feature type="compositionally biased region" description="Polar residues" evidence="2">
    <location>
        <begin position="560"/>
        <end position="613"/>
    </location>
</feature>
<sequence>MRLYKTCNRYFLYIFFFTLIVNCCGQEYHHDSHESIDPTISKDTHIEKNDILSSSFQQESIVNSDKDENDSITLLLTNTNDQICWHIPKPFQTSLKLAESQTLHFIHLLPESVQTILSEHLNGNETLITMIWFIIICVLCFVLSLFFLSMGIKQLKQSRHAKENRTQCQQLQQHNDQMEFECATYKRKHQQLLNEIEDMKNLSKENEDDLVQLRTDCSQLKNDLEKTHIEYHTLQNEIDNKQSLIQNYEIDMQKQMEIVTHLNNEIFEYQQELEKERKTLAQLQSNDLSSERFEKLQETIQLLKSEISQLKQDKFTQTDQLQQLQEQANQLNIDNNQRIIKMKQLKDLIEQKDETITRMREKLLNNHDDDEDETTSKIILLLLLEKDDLFLKISLEENVDNNSQELLSNIDNDVEKANQHMRDLHSEIDEKTRRIKELDLLLNQEKDRSREVETKLKVVLELRERDAHLHIRQLGQTDAELRKARTDTERVRILQQQLQLKEQQLEDVQKVLNSEQTKFSEECGKLQHETHEKWMEVKRLGRELDGARKECEGLRRQITKYGNSERSSQHLTNNTGSRASSEPGTNGNTPASPNQQETKSTDQSISLNSTSPVNTFRAEPPLFMLPRPHFRPPPFLPPLICNRFISSARYPIPFNGLQQATVNNDVLSTNKNKT</sequence>
<feature type="region of interest" description="Disordered" evidence="2">
    <location>
        <begin position="558"/>
        <end position="613"/>
    </location>
</feature>
<dbReference type="Proteomes" id="UP000663845">
    <property type="component" value="Unassembled WGS sequence"/>
</dbReference>